<evidence type="ECO:0000259" key="8">
    <source>
        <dbReference type="Pfam" id="PF03458"/>
    </source>
</evidence>
<comment type="subcellular location">
    <subcellularLocation>
        <location evidence="1">Cell membrane</location>
        <topology evidence="1">Multi-pass membrane protein</topology>
    </subcellularLocation>
</comment>
<evidence type="ECO:0000313" key="10">
    <source>
        <dbReference type="Proteomes" id="UP000231516"/>
    </source>
</evidence>
<dbReference type="AlphaFoldDB" id="A0A2G5KBE5"/>
<organism evidence="9 10">
    <name type="scientific">Paramylibacter kogurei</name>
    <dbReference type="NCBI Taxonomy" id="1889778"/>
    <lineage>
        <taxon>Bacteria</taxon>
        <taxon>Pseudomonadati</taxon>
        <taxon>Pseudomonadota</taxon>
        <taxon>Alphaproteobacteria</taxon>
        <taxon>Rhodobacterales</taxon>
        <taxon>Paracoccaceae</taxon>
        <taxon>Paramylibacter</taxon>
    </lineage>
</organism>
<sequence>MFDLNSIIVILTIPATAVMAASAAIQAVRFDFDLFGATFLAVITAVGGGTIRDILIGATPVFWLRDITFLITAVPVGIITYFIVARMQGGQGQRFRLLSYFDAVGLALFTLVGVKVAINAGISPVMAAILGGITGVGGGMLRDVLCGVTPTILKSDFYATLSLIGAALYLFSVPYLGEEISLASSFALITVVRIAIVARNAT</sequence>
<dbReference type="Pfam" id="PF03458">
    <property type="entry name" value="Gly_transporter"/>
    <property type="match status" value="2"/>
</dbReference>
<evidence type="ECO:0000256" key="7">
    <source>
        <dbReference type="SAM" id="Phobius"/>
    </source>
</evidence>
<dbReference type="OrthoDB" id="9791874at2"/>
<dbReference type="PANTHER" id="PTHR30506">
    <property type="entry name" value="INNER MEMBRANE PROTEIN"/>
    <property type="match status" value="1"/>
</dbReference>
<dbReference type="EMBL" id="MDGM01000001">
    <property type="protein sequence ID" value="PIB26857.1"/>
    <property type="molecule type" value="Genomic_DNA"/>
</dbReference>
<feature type="transmembrane region" description="Helical" evidence="7">
    <location>
        <begin position="6"/>
        <end position="25"/>
    </location>
</feature>
<comment type="caution">
    <text evidence="9">The sequence shown here is derived from an EMBL/GenBank/DDBJ whole genome shotgun (WGS) entry which is preliminary data.</text>
</comment>
<reference evidence="9 10" key="1">
    <citation type="submission" date="2016-08" db="EMBL/GenBank/DDBJ databases">
        <title>Draft genome of Amylibacter sp. strain 4G11.</title>
        <authorList>
            <person name="Wong S.-K."/>
            <person name="Hamasaki K."/>
            <person name="Yoshizawa S."/>
        </authorList>
    </citation>
    <scope>NUCLEOTIDE SEQUENCE [LARGE SCALE GENOMIC DNA]</scope>
    <source>
        <strain evidence="9 10">4G11</strain>
    </source>
</reference>
<keyword evidence="5 7" id="KW-1133">Transmembrane helix</keyword>
<keyword evidence="4 7" id="KW-0812">Transmembrane</keyword>
<evidence type="ECO:0000256" key="4">
    <source>
        <dbReference type="ARBA" id="ARBA00022692"/>
    </source>
</evidence>
<feature type="transmembrane region" description="Helical" evidence="7">
    <location>
        <begin position="63"/>
        <end position="85"/>
    </location>
</feature>
<dbReference type="RefSeq" id="WP_099591201.1">
    <property type="nucleotide sequence ID" value="NZ_MDGM01000001.1"/>
</dbReference>
<feature type="transmembrane region" description="Helical" evidence="7">
    <location>
        <begin position="32"/>
        <end position="51"/>
    </location>
</feature>
<feature type="domain" description="Glycine transporter" evidence="8">
    <location>
        <begin position="11"/>
        <end position="84"/>
    </location>
</feature>
<feature type="transmembrane region" description="Helical" evidence="7">
    <location>
        <begin position="124"/>
        <end position="145"/>
    </location>
</feature>
<keyword evidence="6 7" id="KW-0472">Membrane</keyword>
<dbReference type="GO" id="GO:0005886">
    <property type="term" value="C:plasma membrane"/>
    <property type="evidence" value="ECO:0007669"/>
    <property type="project" value="UniProtKB-SubCell"/>
</dbReference>
<feature type="transmembrane region" description="Helical" evidence="7">
    <location>
        <begin position="97"/>
        <end position="118"/>
    </location>
</feature>
<evidence type="ECO:0000256" key="5">
    <source>
        <dbReference type="ARBA" id="ARBA00022989"/>
    </source>
</evidence>
<proteinExistence type="inferred from homology"/>
<protein>
    <recommendedName>
        <fullName evidence="8">Glycine transporter domain-containing protein</fullName>
    </recommendedName>
</protein>
<dbReference type="Proteomes" id="UP000231516">
    <property type="component" value="Unassembled WGS sequence"/>
</dbReference>
<keyword evidence="3" id="KW-1003">Cell membrane</keyword>
<dbReference type="InterPro" id="IPR005115">
    <property type="entry name" value="Gly_transporter"/>
</dbReference>
<feature type="transmembrane region" description="Helical" evidence="7">
    <location>
        <begin position="157"/>
        <end position="176"/>
    </location>
</feature>
<feature type="domain" description="Glycine transporter" evidence="8">
    <location>
        <begin position="100"/>
        <end position="171"/>
    </location>
</feature>
<gene>
    <name evidence="9" type="ORF">BFP76_10705</name>
</gene>
<evidence type="ECO:0000256" key="2">
    <source>
        <dbReference type="ARBA" id="ARBA00008193"/>
    </source>
</evidence>
<keyword evidence="10" id="KW-1185">Reference proteome</keyword>
<comment type="similarity">
    <text evidence="2">Belongs to the UPF0126 family.</text>
</comment>
<feature type="transmembrane region" description="Helical" evidence="7">
    <location>
        <begin position="182"/>
        <end position="201"/>
    </location>
</feature>
<evidence type="ECO:0000256" key="3">
    <source>
        <dbReference type="ARBA" id="ARBA00022475"/>
    </source>
</evidence>
<accession>A0A2G5KBE5</accession>
<evidence type="ECO:0000313" key="9">
    <source>
        <dbReference type="EMBL" id="PIB26857.1"/>
    </source>
</evidence>
<name>A0A2G5KBE5_9RHOB</name>
<dbReference type="PANTHER" id="PTHR30506:SF3">
    <property type="entry name" value="UPF0126 INNER MEMBRANE PROTEIN YADS-RELATED"/>
    <property type="match status" value="1"/>
</dbReference>
<evidence type="ECO:0000256" key="6">
    <source>
        <dbReference type="ARBA" id="ARBA00023136"/>
    </source>
</evidence>
<evidence type="ECO:0000256" key="1">
    <source>
        <dbReference type="ARBA" id="ARBA00004651"/>
    </source>
</evidence>